<dbReference type="Pfam" id="PF14669">
    <property type="entry name" value="Asp_Glu_race_2"/>
    <property type="match status" value="1"/>
</dbReference>
<sequence>MKVEESARDGKKKSVRTVGTRKESNLQSKDLVVTVPNENSNSSRLKPPVTASEPRKIVINRKTESTDLEKVTVKSLDEIKREKQQRMNDTSRDTSTDAACDGNHDAVNQNDEVCASSSASAIDPADNVCNGPEVELSGTYESAGSTQTQSSVLSSRPSCVVKPRPPLKKLTIPIKALPASLSPIGSKTFLSKHPYSASSSSLKQGSEMDFDGFLNDHDHDHDGDEVDSYYDEDFLLEDNEDEMHQFHPSMDFGEVPLTQDNAEEEEEDDEISLHPDDSLFDEEDDLGVNNDGMRQRSTGKRAGNESRDRRFSTTGTKQKQSQESSSSSVKTKEEPQTDKTQEQDKNEEVVEERSEQEQASPRSQQRTNRSFTRQQDGRRTKRPSAGRGAKRKGEMQLGNSFSRRGRCQSRLGPRSCGVSGPVQPVLGMPGIPLFNAGDGLLPLPGTELISPMLPPILKAKAELEAAMKDNIAKTVEMLVNPPPVPGEVAYDVQEYNSRGPPVRSGKLPLRHQPKRSHSSTQEVRHKRVSENSITESQFQPERASDRLSPRWLQQTKENSCYSNEQLSASNGITSQFNPGNTVTREVSKSESTTYAAEATYQRDAIPSDVQNNNNSSSITEIEKARLAVLRPTSSSSMQDSDSDSQTSSSKRKNPFLDEDTVHGGKVLVTTSPDGMPQPNLAKSGTRKPFPKGYCFVQLNTGKCKKSKCKYVHMDHNQLQEVQHIFLYLVHVILQWEMKRTNSFFLMESGCRGQGFMTQDLFLESLKNDPTASYNLIADLLTNNNLHGAWQMVEKLCRTNRPDLAIVRRILVTCSEHQGEPDIAAQVAHKAFDTIKRVSGQHHRHDFTVLIRTLCHAGQYIRAYEMLDVMKRNNHMPTYEVFLDLIQASAKDPEWAFNLLHEIKQSGLFKSGICSDLILLGCNSGEHFIQKTWLLFQEALQFQVHLSNDAVSAMLVTLLKVNDWEKIMSVLPVFPLATPAVVLKGAVITALQKPEWIEMVTEVLGVTPAENLCELGSDDWNSLLEACCLLPGNNVLFAQNVCSLMLQNGITLEPQSINNYMRALCHLDNWSAALELFNTIKEDPKVLEQPHAIASGLVALSTALSKAGPSASMLIVIHFMLESWIKPEDSVLQSAIEILDKEKNYKGVLQFFHQLEAAKIVLPVNMYKQITASLEKWVENPVASIQPYAAMRRIYPTNHSESNDKEEVPSLNSSKSQGRSYGRVCRYFNTPVGCRNGDKCSFIHHSNANSSQGIVNSASQGGITGQSNEALNHTQPGNPFVYRDPCTFPAPATGSDLFGPVHDQQHAAIRSTPTKAGLHLGGPFSSNRLAPPVVRTPTGGVAQNFQLAATNQFTGRNPFSPCLPGRAHSVDSSFNSSNTDQHNRQTHSAPVLPEASSISCFPYPSKRSLQFYLPRIKHASQQNCWEDLGFVYVAMKNEDVDIDSEVLKAFFQSFEANYIQTVGENFEKFCNKIHHHLEQTVPNTEPDSSPSASLDDDDKLFIGELGVAIMYLTYFKQLFDQGYSVLHVLHNFSINYSIYAGEFGVQKRPLTSCEVALTAADICLSLSQPLHSSALEVLRGTNYACAADGKIMTPEETGWRRRVFVSLCEYFMNSKEFAFVFELLDKAGDGGEVKALYNRLLRSLISKKELNHVTNLLQVMEDKHISWEPTLVRELVKGFGEVGNVRQAKFYFKKGVYTGVYPDSFSTENPFTVVVGVSYSALECQLFIERHLHFLKECIDRRAKSSGSDPLNDSDYSPLRVVVKSDEVPNMYTRDMGRQHEQVIGARLEEVRRVLNDEFNPPLQCATQGKELLVSSLNLKRWFRANPTTGRFKGGSWSGAFSSVEM</sequence>
<dbReference type="PROSITE" id="PS51375">
    <property type="entry name" value="PPR"/>
    <property type="match status" value="1"/>
</dbReference>
<dbReference type="Pfam" id="PF23276">
    <property type="entry name" value="TPR_24"/>
    <property type="match status" value="1"/>
</dbReference>
<feature type="compositionally biased region" description="Basic and acidic residues" evidence="7">
    <location>
        <begin position="302"/>
        <end position="311"/>
    </location>
</feature>
<dbReference type="PROSITE" id="PS50103">
    <property type="entry name" value="ZF_C3H1"/>
    <property type="match status" value="1"/>
</dbReference>
<dbReference type="GO" id="GO:0008270">
    <property type="term" value="F:zinc ion binding"/>
    <property type="evidence" value="ECO:0007669"/>
    <property type="project" value="UniProtKB-KW"/>
</dbReference>
<feature type="compositionally biased region" description="Polar residues" evidence="7">
    <location>
        <begin position="359"/>
        <end position="374"/>
    </location>
</feature>
<dbReference type="InterPro" id="IPR036855">
    <property type="entry name" value="Znf_CCCH_sf"/>
</dbReference>
<feature type="region of interest" description="Disordered" evidence="7">
    <location>
        <begin position="188"/>
        <end position="416"/>
    </location>
</feature>
<feature type="compositionally biased region" description="Low complexity" evidence="7">
    <location>
        <begin position="312"/>
        <end position="329"/>
    </location>
</feature>
<feature type="region of interest" description="Disordered" evidence="7">
    <location>
        <begin position="1"/>
        <end position="55"/>
    </location>
</feature>
<feature type="compositionally biased region" description="Low complexity" evidence="7">
    <location>
        <begin position="632"/>
        <end position="648"/>
    </location>
</feature>
<dbReference type="InterPro" id="IPR050667">
    <property type="entry name" value="PPR-containing_protein"/>
</dbReference>
<evidence type="ECO:0000256" key="4">
    <source>
        <dbReference type="ARBA" id="ARBA00022833"/>
    </source>
</evidence>
<organism evidence="9 10">
    <name type="scientific">Pocillopora meandrina</name>
    <dbReference type="NCBI Taxonomy" id="46732"/>
    <lineage>
        <taxon>Eukaryota</taxon>
        <taxon>Metazoa</taxon>
        <taxon>Cnidaria</taxon>
        <taxon>Anthozoa</taxon>
        <taxon>Hexacorallia</taxon>
        <taxon>Scleractinia</taxon>
        <taxon>Astrocoeniina</taxon>
        <taxon>Pocilloporidae</taxon>
        <taxon>Pocillopora</taxon>
    </lineage>
</organism>
<feature type="compositionally biased region" description="Polar residues" evidence="7">
    <location>
        <begin position="1369"/>
        <end position="1379"/>
    </location>
</feature>
<dbReference type="EMBL" id="CALNXJ010000033">
    <property type="protein sequence ID" value="CAH3139441.1"/>
    <property type="molecule type" value="Genomic_DNA"/>
</dbReference>
<keyword evidence="4 6" id="KW-0862">Zinc</keyword>
<dbReference type="InterPro" id="IPR029435">
    <property type="entry name" value="TOPAZ1_dom"/>
</dbReference>
<dbReference type="SUPFAM" id="SSF90229">
    <property type="entry name" value="CCCH zinc finger"/>
    <property type="match status" value="1"/>
</dbReference>
<feature type="region of interest" description="Disordered" evidence="7">
    <location>
        <begin position="1197"/>
        <end position="1217"/>
    </location>
</feature>
<feature type="compositionally biased region" description="Basic residues" evidence="7">
    <location>
        <begin position="379"/>
        <end position="390"/>
    </location>
</feature>
<evidence type="ECO:0000256" key="5">
    <source>
        <dbReference type="PROSITE-ProRule" id="PRU00708"/>
    </source>
</evidence>
<evidence type="ECO:0000313" key="10">
    <source>
        <dbReference type="Proteomes" id="UP001159428"/>
    </source>
</evidence>
<reference evidence="9 10" key="1">
    <citation type="submission" date="2022-05" db="EMBL/GenBank/DDBJ databases">
        <authorList>
            <consortium name="Genoscope - CEA"/>
            <person name="William W."/>
        </authorList>
    </citation>
    <scope>NUCLEOTIDE SEQUENCE [LARGE SCALE GENOMIC DNA]</scope>
</reference>
<dbReference type="Proteomes" id="UP001159428">
    <property type="component" value="Unassembled WGS sequence"/>
</dbReference>
<keyword evidence="1 6" id="KW-0479">Metal-binding</keyword>
<feature type="compositionally biased region" description="Basic residues" evidence="7">
    <location>
        <begin position="508"/>
        <end position="517"/>
    </location>
</feature>
<dbReference type="PANTHER" id="PTHR47939:SF14">
    <property type="entry name" value="PENTATRICOPEPTIDE REPEAT-CONTAINING PROTEIN MITOCHONDRIAL"/>
    <property type="match status" value="1"/>
</dbReference>
<feature type="compositionally biased region" description="Polar residues" evidence="7">
    <location>
        <begin position="139"/>
        <end position="157"/>
    </location>
</feature>
<keyword evidence="3 6" id="KW-0863">Zinc-finger</keyword>
<dbReference type="InterPro" id="IPR057027">
    <property type="entry name" value="TPR_mt"/>
</dbReference>
<evidence type="ECO:0000256" key="1">
    <source>
        <dbReference type="ARBA" id="ARBA00022723"/>
    </source>
</evidence>
<feature type="compositionally biased region" description="Polar residues" evidence="7">
    <location>
        <begin position="530"/>
        <end position="539"/>
    </location>
</feature>
<keyword evidence="2" id="KW-0677">Repeat</keyword>
<evidence type="ECO:0000256" key="3">
    <source>
        <dbReference type="ARBA" id="ARBA00022771"/>
    </source>
</evidence>
<name>A0AAU9X782_9CNID</name>
<feature type="compositionally biased region" description="Acidic residues" evidence="7">
    <location>
        <begin position="261"/>
        <end position="270"/>
    </location>
</feature>
<gene>
    <name evidence="9" type="ORF">PMEA_00018797</name>
</gene>
<dbReference type="Gene3D" id="1.25.40.10">
    <property type="entry name" value="Tetratricopeptide repeat domain"/>
    <property type="match status" value="2"/>
</dbReference>
<dbReference type="InterPro" id="IPR002885">
    <property type="entry name" value="PPR_rpt"/>
</dbReference>
<feature type="region of interest" description="Disordered" evidence="7">
    <location>
        <begin position="1369"/>
        <end position="1388"/>
    </location>
</feature>
<evidence type="ECO:0000259" key="8">
    <source>
        <dbReference type="PROSITE" id="PS50103"/>
    </source>
</evidence>
<accession>A0AAU9X782</accession>
<feature type="region of interest" description="Disordered" evidence="7">
    <location>
        <begin position="495"/>
        <end position="548"/>
    </location>
</feature>
<protein>
    <recommendedName>
        <fullName evidence="8">C3H1-type domain-containing protein</fullName>
    </recommendedName>
</protein>
<feature type="compositionally biased region" description="Acidic residues" evidence="7">
    <location>
        <begin position="223"/>
        <end position="241"/>
    </location>
</feature>
<evidence type="ECO:0000256" key="6">
    <source>
        <dbReference type="PROSITE-ProRule" id="PRU00723"/>
    </source>
</evidence>
<keyword evidence="10" id="KW-1185">Reference proteome</keyword>
<feature type="region of interest" description="Disordered" evidence="7">
    <location>
        <begin position="630"/>
        <end position="684"/>
    </location>
</feature>
<evidence type="ECO:0000313" key="9">
    <source>
        <dbReference type="EMBL" id="CAH3139441.1"/>
    </source>
</evidence>
<feature type="region of interest" description="Disordered" evidence="7">
    <location>
        <begin position="569"/>
        <end position="590"/>
    </location>
</feature>
<feature type="compositionally biased region" description="Basic and acidic residues" evidence="7">
    <location>
        <begin position="330"/>
        <end position="356"/>
    </location>
</feature>
<comment type="caution">
    <text evidence="9">The sequence shown here is derived from an EMBL/GenBank/DDBJ whole genome shotgun (WGS) entry which is preliminary data.</text>
</comment>
<feature type="compositionally biased region" description="Basic and acidic residues" evidence="7">
    <location>
        <begin position="78"/>
        <end position="95"/>
    </location>
</feature>
<dbReference type="InterPro" id="IPR000571">
    <property type="entry name" value="Znf_CCCH"/>
</dbReference>
<dbReference type="PANTHER" id="PTHR47939">
    <property type="entry name" value="MEMBRANE-ASSOCIATED SALT-INDUCIBLE PROTEIN-LIKE"/>
    <property type="match status" value="1"/>
</dbReference>
<dbReference type="InterPro" id="IPR011990">
    <property type="entry name" value="TPR-like_helical_dom_sf"/>
</dbReference>
<feature type="repeat" description="PPR" evidence="5">
    <location>
        <begin position="842"/>
        <end position="876"/>
    </location>
</feature>
<feature type="zinc finger region" description="C3H1-type" evidence="6">
    <location>
        <begin position="1218"/>
        <end position="1246"/>
    </location>
</feature>
<evidence type="ECO:0000256" key="2">
    <source>
        <dbReference type="ARBA" id="ARBA00022737"/>
    </source>
</evidence>
<evidence type="ECO:0000256" key="7">
    <source>
        <dbReference type="SAM" id="MobiDB-lite"/>
    </source>
</evidence>
<feature type="region of interest" description="Disordered" evidence="7">
    <location>
        <begin position="78"/>
        <end position="165"/>
    </location>
</feature>
<feature type="domain" description="C3H1-type" evidence="8">
    <location>
        <begin position="1218"/>
        <end position="1246"/>
    </location>
</feature>
<proteinExistence type="predicted"/>